<comment type="catalytic activity">
    <reaction evidence="9">
        <text>L-aspartate + O2 = iminosuccinate + H2O2</text>
        <dbReference type="Rhea" id="RHEA:25876"/>
        <dbReference type="ChEBI" id="CHEBI:15379"/>
        <dbReference type="ChEBI" id="CHEBI:16240"/>
        <dbReference type="ChEBI" id="CHEBI:29991"/>
        <dbReference type="ChEBI" id="CHEBI:77875"/>
        <dbReference type="EC" id="1.4.3.16"/>
    </reaction>
    <physiologicalReaction direction="left-to-right" evidence="9">
        <dbReference type="Rhea" id="RHEA:25877"/>
    </physiologicalReaction>
</comment>
<evidence type="ECO:0000256" key="3">
    <source>
        <dbReference type="ARBA" id="ARBA00008562"/>
    </source>
</evidence>
<comment type="cofactor">
    <cofactor evidence="1">
        <name>FAD</name>
        <dbReference type="ChEBI" id="CHEBI:57692"/>
    </cofactor>
</comment>
<accession>A0A7V8T0F9</accession>
<dbReference type="PANTHER" id="PTHR42716:SF2">
    <property type="entry name" value="L-ASPARTATE OXIDASE, CHLOROPLASTIC"/>
    <property type="match status" value="1"/>
</dbReference>
<keyword evidence="7" id="KW-0274">FAD</keyword>
<organism evidence="11 12">
    <name type="scientific">Candidatus Acidiferrum panamense</name>
    <dbReference type="NCBI Taxonomy" id="2741543"/>
    <lineage>
        <taxon>Bacteria</taxon>
        <taxon>Pseudomonadati</taxon>
        <taxon>Acidobacteriota</taxon>
        <taxon>Terriglobia</taxon>
        <taxon>Candidatus Acidiferrales</taxon>
        <taxon>Candidatus Acidiferrum</taxon>
    </lineage>
</organism>
<dbReference type="GO" id="GO:0008734">
    <property type="term" value="F:L-aspartate oxidase activity"/>
    <property type="evidence" value="ECO:0007669"/>
    <property type="project" value="UniProtKB-EC"/>
</dbReference>
<evidence type="ECO:0000256" key="7">
    <source>
        <dbReference type="ARBA" id="ARBA00022827"/>
    </source>
</evidence>
<comment type="pathway">
    <text evidence="2">Cofactor biosynthesis; NAD(+) biosynthesis; iminoaspartate from L-aspartate (oxidase route): step 1/1.</text>
</comment>
<dbReference type="Gene3D" id="3.50.50.60">
    <property type="entry name" value="FAD/NAD(P)-binding domain"/>
    <property type="match status" value="1"/>
</dbReference>
<dbReference type="InterPro" id="IPR036188">
    <property type="entry name" value="FAD/NAD-bd_sf"/>
</dbReference>
<protein>
    <recommendedName>
        <fullName evidence="4">L-aspartate oxidase</fullName>
        <ecNumber evidence="4">1.4.3.16</ecNumber>
    </recommendedName>
</protein>
<evidence type="ECO:0000313" key="12">
    <source>
        <dbReference type="Proteomes" id="UP000567293"/>
    </source>
</evidence>
<dbReference type="PANTHER" id="PTHR42716">
    <property type="entry name" value="L-ASPARTATE OXIDASE"/>
    <property type="match status" value="1"/>
</dbReference>
<evidence type="ECO:0000256" key="4">
    <source>
        <dbReference type="ARBA" id="ARBA00012173"/>
    </source>
</evidence>
<keyword evidence="8" id="KW-0560">Oxidoreductase</keyword>
<dbReference type="Proteomes" id="UP000567293">
    <property type="component" value="Unassembled WGS sequence"/>
</dbReference>
<dbReference type="InterPro" id="IPR003953">
    <property type="entry name" value="FAD-dep_OxRdtase_2_FAD-bd"/>
</dbReference>
<feature type="domain" description="FAD-dependent oxidoreductase 2 FAD-binding" evidence="10">
    <location>
        <begin position="11"/>
        <end position="317"/>
    </location>
</feature>
<evidence type="ECO:0000313" key="11">
    <source>
        <dbReference type="EMBL" id="MBA0089113.1"/>
    </source>
</evidence>
<evidence type="ECO:0000256" key="5">
    <source>
        <dbReference type="ARBA" id="ARBA00022630"/>
    </source>
</evidence>
<evidence type="ECO:0000256" key="9">
    <source>
        <dbReference type="ARBA" id="ARBA00048305"/>
    </source>
</evidence>
<reference evidence="11" key="1">
    <citation type="submission" date="2020-06" db="EMBL/GenBank/DDBJ databases">
        <title>Legume-microbial interactions unlock mineral nutrients during tropical forest succession.</title>
        <authorList>
            <person name="Epihov D.Z."/>
        </authorList>
    </citation>
    <scope>NUCLEOTIDE SEQUENCE [LARGE SCALE GENOMIC DNA]</scope>
    <source>
        <strain evidence="11">Pan2503</strain>
    </source>
</reference>
<evidence type="ECO:0000256" key="2">
    <source>
        <dbReference type="ARBA" id="ARBA00004950"/>
    </source>
</evidence>
<keyword evidence="6" id="KW-0662">Pyridine nucleotide biosynthesis</keyword>
<gene>
    <name evidence="11" type="ORF">HRJ53_29335</name>
</gene>
<dbReference type="InterPro" id="IPR005288">
    <property type="entry name" value="NadB"/>
</dbReference>
<sequence length="317" mass="34413">MTNSHKIHHVDYAVVGSGIAGLRGAIELSAAGNVLVLAKSNLNDSAAAWAQGGIAVALSDEDEIGLHEQDTVNAGDGLCRPQAVALLVEEGPKYISQLIEWGTEFDRAGTKLAFTREAAHSRSRILHAHGDSTGREISRALLARAHSIPHLHLRAHAFTTELITESGRVTGLRFIDETDGTLHELHANAVLLATGGVGRLYRETTNPEVATGDGMGIAYDAGAVLSDMEFMQFHPTALAIQGAPRFLLSEALRGEGGVLRNIGLERFMKKYHEAQELAPRDVVARAIVSEMQRTQSTHVYLDMTKKSQEFLKKRFPR</sequence>
<evidence type="ECO:0000256" key="8">
    <source>
        <dbReference type="ARBA" id="ARBA00023002"/>
    </source>
</evidence>
<dbReference type="GO" id="GO:0034628">
    <property type="term" value="P:'de novo' NAD+ biosynthetic process from L-aspartate"/>
    <property type="evidence" value="ECO:0007669"/>
    <property type="project" value="TreeGrafter"/>
</dbReference>
<dbReference type="UniPathway" id="UPA00253">
    <property type="reaction ID" value="UER00326"/>
</dbReference>
<evidence type="ECO:0000256" key="1">
    <source>
        <dbReference type="ARBA" id="ARBA00001974"/>
    </source>
</evidence>
<dbReference type="Gene3D" id="3.90.700.10">
    <property type="entry name" value="Succinate dehydrogenase/fumarate reductase flavoprotein, catalytic domain"/>
    <property type="match status" value="1"/>
</dbReference>
<evidence type="ECO:0000256" key="6">
    <source>
        <dbReference type="ARBA" id="ARBA00022642"/>
    </source>
</evidence>
<keyword evidence="12" id="KW-1185">Reference proteome</keyword>
<feature type="non-terminal residue" evidence="11">
    <location>
        <position position="317"/>
    </location>
</feature>
<dbReference type="Pfam" id="PF00890">
    <property type="entry name" value="FAD_binding_2"/>
    <property type="match status" value="1"/>
</dbReference>
<dbReference type="InterPro" id="IPR027477">
    <property type="entry name" value="Succ_DH/fumarate_Rdtase_cat_sf"/>
</dbReference>
<dbReference type="AlphaFoldDB" id="A0A7V8T0F9"/>
<dbReference type="EC" id="1.4.3.16" evidence="4"/>
<dbReference type="SUPFAM" id="SSF51905">
    <property type="entry name" value="FAD/NAD(P)-binding domain"/>
    <property type="match status" value="1"/>
</dbReference>
<keyword evidence="5" id="KW-0285">Flavoprotein</keyword>
<dbReference type="EMBL" id="JACDQQ010002841">
    <property type="protein sequence ID" value="MBA0089113.1"/>
    <property type="molecule type" value="Genomic_DNA"/>
</dbReference>
<name>A0A7V8T0F9_9BACT</name>
<evidence type="ECO:0000259" key="10">
    <source>
        <dbReference type="Pfam" id="PF00890"/>
    </source>
</evidence>
<comment type="caution">
    <text evidence="11">The sequence shown here is derived from an EMBL/GenBank/DDBJ whole genome shotgun (WGS) entry which is preliminary data.</text>
</comment>
<proteinExistence type="inferred from homology"/>
<comment type="similarity">
    <text evidence="3">Belongs to the FAD-dependent oxidoreductase 2 family. NadB subfamily.</text>
</comment>
<dbReference type="SUPFAM" id="SSF56425">
    <property type="entry name" value="Succinate dehydrogenase/fumarate reductase flavoprotein, catalytic domain"/>
    <property type="match status" value="1"/>
</dbReference>